<dbReference type="Pfam" id="PF05719">
    <property type="entry name" value="GPP34"/>
    <property type="match status" value="1"/>
</dbReference>
<dbReference type="Gene3D" id="1.10.3630.10">
    <property type="entry name" value="yeast vps74-n-term truncation variant domain like"/>
    <property type="match status" value="1"/>
</dbReference>
<evidence type="ECO:0000313" key="6">
    <source>
        <dbReference type="EMBL" id="NYI75624.1"/>
    </source>
</evidence>
<dbReference type="RefSeq" id="WP_179656328.1">
    <property type="nucleotide sequence ID" value="NZ_JACBZR010000001.1"/>
</dbReference>
<comment type="subcellular location">
    <subcellularLocation>
        <location evidence="1">Golgi apparatus membrane</location>
        <topology evidence="1">Peripheral membrane protein</topology>
        <orientation evidence="1">Cytoplasmic side</orientation>
    </subcellularLocation>
</comment>
<dbReference type="AlphaFoldDB" id="A0A7Z0DHS1"/>
<proteinExistence type="predicted"/>
<dbReference type="GO" id="GO:0005737">
    <property type="term" value="C:cytoplasm"/>
    <property type="evidence" value="ECO:0007669"/>
    <property type="project" value="UniProtKB-ARBA"/>
</dbReference>
<evidence type="ECO:0000256" key="1">
    <source>
        <dbReference type="ARBA" id="ARBA00004255"/>
    </source>
</evidence>
<reference evidence="6 7" key="1">
    <citation type="submission" date="2020-07" db="EMBL/GenBank/DDBJ databases">
        <title>Sequencing the genomes of 1000 actinobacteria strains.</title>
        <authorList>
            <person name="Klenk H.-P."/>
        </authorList>
    </citation>
    <scope>NUCLEOTIDE SEQUENCE [LARGE SCALE GENOMIC DNA]</scope>
    <source>
        <strain evidence="6 7">DSM 26487</strain>
    </source>
</reference>
<comment type="caution">
    <text evidence="6">The sequence shown here is derived from an EMBL/GenBank/DDBJ whole genome shotgun (WGS) entry which is preliminary data.</text>
</comment>
<dbReference type="InterPro" id="IPR008628">
    <property type="entry name" value="GPP34-like"/>
</dbReference>
<keyword evidence="4" id="KW-0472">Membrane</keyword>
<protein>
    <submittedName>
        <fullName evidence="6">Putative membrane protein YgcG</fullName>
    </submittedName>
</protein>
<dbReference type="InterPro" id="IPR038261">
    <property type="entry name" value="GPP34-like_sf"/>
</dbReference>
<dbReference type="Proteomes" id="UP000564496">
    <property type="component" value="Unassembled WGS sequence"/>
</dbReference>
<evidence type="ECO:0000256" key="5">
    <source>
        <dbReference type="SAM" id="MobiDB-lite"/>
    </source>
</evidence>
<dbReference type="GO" id="GO:0070273">
    <property type="term" value="F:phosphatidylinositol-4-phosphate binding"/>
    <property type="evidence" value="ECO:0007669"/>
    <property type="project" value="InterPro"/>
</dbReference>
<feature type="region of interest" description="Disordered" evidence="5">
    <location>
        <begin position="216"/>
        <end position="237"/>
    </location>
</feature>
<keyword evidence="3" id="KW-0446">Lipid-binding</keyword>
<evidence type="ECO:0000313" key="7">
    <source>
        <dbReference type="Proteomes" id="UP000564496"/>
    </source>
</evidence>
<sequence>MLIAEDLVLLTLEDITGQPVRGLGDMSKRNILLGGALLAELALAGVIEVRKQSFWQSSKVHQVAIGAPVDRRLQQAFSIIGERPMTPRALVSRIGSQKFDHLAGVLVGRGLLRREQRRVFLTTKTFWPAVDPRSKMPVRQQVASVLLHDAHPDHRTGTLIALLSAVDQAHRLFVSPSVPPRQVKQRAKQIARADWAAGAVRDAIVATHRGVESGFSGGGFSDGGFGGGDGGGGGGGD</sequence>
<gene>
    <name evidence="6" type="ORF">BJ988_000272</name>
</gene>
<name>A0A7Z0DHS1_9ACTN</name>
<keyword evidence="2" id="KW-0333">Golgi apparatus</keyword>
<evidence type="ECO:0000256" key="2">
    <source>
        <dbReference type="ARBA" id="ARBA00023034"/>
    </source>
</evidence>
<evidence type="ECO:0000256" key="4">
    <source>
        <dbReference type="ARBA" id="ARBA00023136"/>
    </source>
</evidence>
<accession>A0A7Z0DHS1</accession>
<keyword evidence="7" id="KW-1185">Reference proteome</keyword>
<organism evidence="6 7">
    <name type="scientific">Nocardioides panzhihuensis</name>
    <dbReference type="NCBI Taxonomy" id="860243"/>
    <lineage>
        <taxon>Bacteria</taxon>
        <taxon>Bacillati</taxon>
        <taxon>Actinomycetota</taxon>
        <taxon>Actinomycetes</taxon>
        <taxon>Propionibacteriales</taxon>
        <taxon>Nocardioidaceae</taxon>
        <taxon>Nocardioides</taxon>
    </lineage>
</organism>
<evidence type="ECO:0000256" key="3">
    <source>
        <dbReference type="ARBA" id="ARBA00023121"/>
    </source>
</evidence>
<dbReference type="GO" id="GO:0012505">
    <property type="term" value="C:endomembrane system"/>
    <property type="evidence" value="ECO:0007669"/>
    <property type="project" value="UniProtKB-ARBA"/>
</dbReference>
<dbReference type="EMBL" id="JACBZR010000001">
    <property type="protein sequence ID" value="NYI75624.1"/>
    <property type="molecule type" value="Genomic_DNA"/>
</dbReference>